<organism evidence="1 2">
    <name type="scientific">Corynebacterium breve</name>
    <dbReference type="NCBI Taxonomy" id="3049799"/>
    <lineage>
        <taxon>Bacteria</taxon>
        <taxon>Bacillati</taxon>
        <taxon>Actinomycetota</taxon>
        <taxon>Actinomycetes</taxon>
        <taxon>Mycobacteriales</taxon>
        <taxon>Corynebacteriaceae</taxon>
        <taxon>Corynebacterium</taxon>
    </lineage>
</organism>
<gene>
    <name evidence="1" type="ORF">QP027_09790</name>
</gene>
<name>A0ABY8VGP5_9CORY</name>
<accession>A0ABY8VGP5</accession>
<dbReference type="RefSeq" id="WP_284824441.1">
    <property type="nucleotide sequence ID" value="NZ_CP126969.1"/>
</dbReference>
<sequence>MSSITALTGMFSFLAIFDYFEGAGLFQIAEGLSDLLGLIA</sequence>
<keyword evidence="2" id="KW-1185">Reference proteome</keyword>
<dbReference type="Proteomes" id="UP001225598">
    <property type="component" value="Chromosome"/>
</dbReference>
<reference evidence="1 2" key="1">
    <citation type="submission" date="2023-05" db="EMBL/GenBank/DDBJ databases">
        <title>Corynebacterium suedekumii sp. nov. and Corynebacterium breve sp. nov. isolated from raw cow's milk.</title>
        <authorList>
            <person name="Baer M.K."/>
            <person name="Mehl L."/>
            <person name="Hellmuth R."/>
            <person name="Marke G."/>
            <person name="Lipski A."/>
        </authorList>
    </citation>
    <scope>NUCLEOTIDE SEQUENCE [LARGE SCALE GENOMIC DNA]</scope>
    <source>
        <strain evidence="1 2">R4</strain>
    </source>
</reference>
<dbReference type="EMBL" id="CP126969">
    <property type="protein sequence ID" value="WIM67384.1"/>
    <property type="molecule type" value="Genomic_DNA"/>
</dbReference>
<protein>
    <submittedName>
        <fullName evidence="1">Uncharacterized protein</fullName>
    </submittedName>
</protein>
<proteinExistence type="predicted"/>
<evidence type="ECO:0000313" key="2">
    <source>
        <dbReference type="Proteomes" id="UP001225598"/>
    </source>
</evidence>
<evidence type="ECO:0000313" key="1">
    <source>
        <dbReference type="EMBL" id="WIM67384.1"/>
    </source>
</evidence>